<name>A0A3D8RBW0_9HELO</name>
<evidence type="ECO:0000256" key="3">
    <source>
        <dbReference type="ARBA" id="ARBA00022525"/>
    </source>
</evidence>
<feature type="domain" description="Carboxylesterase type B" evidence="9">
    <location>
        <begin position="30"/>
        <end position="535"/>
    </location>
</feature>
<evidence type="ECO:0000259" key="9">
    <source>
        <dbReference type="Pfam" id="PF00135"/>
    </source>
</evidence>
<dbReference type="InterPro" id="IPR019826">
    <property type="entry name" value="Carboxylesterase_B_AS"/>
</dbReference>
<feature type="chain" id="PRO_5017495071" description="Carboxylic ester hydrolase" evidence="8">
    <location>
        <begin position="19"/>
        <end position="563"/>
    </location>
</feature>
<dbReference type="GO" id="GO:0006629">
    <property type="term" value="P:lipid metabolic process"/>
    <property type="evidence" value="ECO:0007669"/>
    <property type="project" value="UniProtKB-KW"/>
</dbReference>
<dbReference type="FunFam" id="3.40.50.1820:FF:000213">
    <property type="entry name" value="Carboxylic ester hydrolase"/>
    <property type="match status" value="1"/>
</dbReference>
<dbReference type="Gene3D" id="3.40.50.1820">
    <property type="entry name" value="alpha/beta hydrolase"/>
    <property type="match status" value="1"/>
</dbReference>
<keyword evidence="5 8" id="KW-0378">Hydrolase</keyword>
<dbReference type="GO" id="GO:0016787">
    <property type="term" value="F:hydrolase activity"/>
    <property type="evidence" value="ECO:0007669"/>
    <property type="project" value="UniProtKB-KW"/>
</dbReference>
<dbReference type="PROSITE" id="PS00122">
    <property type="entry name" value="CARBOXYLESTERASE_B_1"/>
    <property type="match status" value="1"/>
</dbReference>
<reference evidence="10 11" key="1">
    <citation type="journal article" date="2018" name="IMA Fungus">
        <title>IMA Genome-F 9: Draft genome sequence of Annulohypoxylon stygium, Aspergillus mulundensis, Berkeleyomyces basicola (syn. Thielaviopsis basicola), Ceratocystis smalleyi, two Cercospora beticola strains, Coleophoma cylindrospora, Fusarium fracticaudum, Phialophora cf. hyalina, and Morchella septimelata.</title>
        <authorList>
            <person name="Wingfield B.D."/>
            <person name="Bills G.F."/>
            <person name="Dong Y."/>
            <person name="Huang W."/>
            <person name="Nel W.J."/>
            <person name="Swalarsk-Parry B.S."/>
            <person name="Vaghefi N."/>
            <person name="Wilken P.M."/>
            <person name="An Z."/>
            <person name="de Beer Z.W."/>
            <person name="De Vos L."/>
            <person name="Chen L."/>
            <person name="Duong T.A."/>
            <person name="Gao Y."/>
            <person name="Hammerbacher A."/>
            <person name="Kikkert J.R."/>
            <person name="Li Y."/>
            <person name="Li H."/>
            <person name="Li K."/>
            <person name="Li Q."/>
            <person name="Liu X."/>
            <person name="Ma X."/>
            <person name="Naidoo K."/>
            <person name="Pethybridge S.J."/>
            <person name="Sun J."/>
            <person name="Steenkamp E.T."/>
            <person name="van der Nest M.A."/>
            <person name="van Wyk S."/>
            <person name="Wingfield M.J."/>
            <person name="Xiong C."/>
            <person name="Yue Q."/>
            <person name="Zhang X."/>
        </authorList>
    </citation>
    <scope>NUCLEOTIDE SEQUENCE [LARGE SCALE GENOMIC DNA]</scope>
    <source>
        <strain evidence="10 11">BP6252</strain>
    </source>
</reference>
<evidence type="ECO:0000256" key="5">
    <source>
        <dbReference type="ARBA" id="ARBA00022801"/>
    </source>
</evidence>
<gene>
    <name evidence="10" type="ORF">BP6252_08106</name>
</gene>
<dbReference type="Proteomes" id="UP000256645">
    <property type="component" value="Unassembled WGS sequence"/>
</dbReference>
<dbReference type="PANTHER" id="PTHR11559">
    <property type="entry name" value="CARBOXYLESTERASE"/>
    <property type="match status" value="1"/>
</dbReference>
<comment type="caution">
    <text evidence="10">The sequence shown here is derived from an EMBL/GenBank/DDBJ whole genome shotgun (WGS) entry which is preliminary data.</text>
</comment>
<keyword evidence="3" id="KW-0964">Secreted</keyword>
<proteinExistence type="inferred from homology"/>
<keyword evidence="11" id="KW-1185">Reference proteome</keyword>
<dbReference type="AlphaFoldDB" id="A0A3D8RBW0"/>
<dbReference type="Pfam" id="PF00135">
    <property type="entry name" value="COesterase"/>
    <property type="match status" value="1"/>
</dbReference>
<keyword evidence="6" id="KW-0443">Lipid metabolism</keyword>
<keyword evidence="4 8" id="KW-0732">Signal</keyword>
<dbReference type="OrthoDB" id="408631at2759"/>
<comment type="similarity">
    <text evidence="2 8">Belongs to the type-B carboxylesterase/lipase family.</text>
</comment>
<accession>A0A3D8RBW0</accession>
<evidence type="ECO:0000256" key="7">
    <source>
        <dbReference type="ARBA" id="ARBA00023180"/>
    </source>
</evidence>
<dbReference type="EC" id="3.1.1.-" evidence="8"/>
<dbReference type="STRING" id="1849047.A0A3D8RBW0"/>
<protein>
    <recommendedName>
        <fullName evidence="8">Carboxylic ester hydrolase</fullName>
        <ecNumber evidence="8">3.1.1.-</ecNumber>
    </recommendedName>
</protein>
<dbReference type="GO" id="GO:0005576">
    <property type="term" value="C:extracellular region"/>
    <property type="evidence" value="ECO:0007669"/>
    <property type="project" value="UniProtKB-SubCell"/>
</dbReference>
<dbReference type="InterPro" id="IPR002018">
    <property type="entry name" value="CarbesteraseB"/>
</dbReference>
<evidence type="ECO:0000256" key="4">
    <source>
        <dbReference type="ARBA" id="ARBA00022729"/>
    </source>
</evidence>
<organism evidence="10 11">
    <name type="scientific">Coleophoma cylindrospora</name>
    <dbReference type="NCBI Taxonomy" id="1849047"/>
    <lineage>
        <taxon>Eukaryota</taxon>
        <taxon>Fungi</taxon>
        <taxon>Dikarya</taxon>
        <taxon>Ascomycota</taxon>
        <taxon>Pezizomycotina</taxon>
        <taxon>Leotiomycetes</taxon>
        <taxon>Helotiales</taxon>
        <taxon>Dermateaceae</taxon>
        <taxon>Coleophoma</taxon>
    </lineage>
</organism>
<dbReference type="EMBL" id="PDLM01000008">
    <property type="protein sequence ID" value="RDW71543.1"/>
    <property type="molecule type" value="Genomic_DNA"/>
</dbReference>
<evidence type="ECO:0000256" key="2">
    <source>
        <dbReference type="ARBA" id="ARBA00005964"/>
    </source>
</evidence>
<comment type="subcellular location">
    <subcellularLocation>
        <location evidence="1">Secreted</location>
    </subcellularLocation>
</comment>
<sequence length="563" mass="60448">MLIRSLTLVACLLPLTASTPASGRKRDILPTVTLPYATIIGSSILGIDSFKGIPYAQPPVGALRLKPPQPITSNLGRVAAVGSPRGCPQFFSQVNTSVLPASVLATLLNTPLFQRIQDSSEDCLTINVQRPSSASPTSKLPVVFWIYGGAFETGATQEYDGTDLITTSVTLGKPIIYVAVNYRLGGFGFLPGAEILADGSSNLGLLDQRLGLQWVADNIAAFGGDPTKVTIMGESAGAISVFDQMALYGGNYTYKDAPLFRAAIMDSGSIVPADPVDCPKGQAIYDQVVAAAGCSKASDTLACLRTANYATFLAATNSVPAIFSYKSLAFSYVPRPDGIVLPLSPEELATRGEYAPVPFIIGDQEDEGTIFSLTQFDISTSAELVHYLSTYYFNNASLENLTNLVAAYPDNPSAGSPFNTGAMYNLYPQYKRLAAMLGDLVFTLRRRVFLAIATGVKPDVPAYSYLGSYLAGTPVVGTSHASDIPPLYGYYPGVASLSIQKYYINFITGLDPNAGRGRLRKWPLWKTKKQLLNFQSLANVLIPDTFRNAQYQQILSMDSSLRI</sequence>
<evidence type="ECO:0000256" key="1">
    <source>
        <dbReference type="ARBA" id="ARBA00004613"/>
    </source>
</evidence>
<evidence type="ECO:0000256" key="6">
    <source>
        <dbReference type="ARBA" id="ARBA00023098"/>
    </source>
</evidence>
<evidence type="ECO:0000313" key="10">
    <source>
        <dbReference type="EMBL" id="RDW71543.1"/>
    </source>
</evidence>
<keyword evidence="7" id="KW-0325">Glycoprotein</keyword>
<evidence type="ECO:0000256" key="8">
    <source>
        <dbReference type="RuleBase" id="RU361235"/>
    </source>
</evidence>
<evidence type="ECO:0000313" key="11">
    <source>
        <dbReference type="Proteomes" id="UP000256645"/>
    </source>
</evidence>
<dbReference type="InterPro" id="IPR050309">
    <property type="entry name" value="Type-B_Carboxylest/Lipase"/>
</dbReference>
<dbReference type="SUPFAM" id="SSF53474">
    <property type="entry name" value="alpha/beta-Hydrolases"/>
    <property type="match status" value="1"/>
</dbReference>
<feature type="signal peptide" evidence="8">
    <location>
        <begin position="1"/>
        <end position="18"/>
    </location>
</feature>
<dbReference type="InterPro" id="IPR029058">
    <property type="entry name" value="AB_hydrolase_fold"/>
</dbReference>